<dbReference type="InterPro" id="IPR000477">
    <property type="entry name" value="RT_dom"/>
</dbReference>
<evidence type="ECO:0000313" key="11">
    <source>
        <dbReference type="EMBL" id="CAE6969827.1"/>
    </source>
</evidence>
<dbReference type="SUPFAM" id="SSF56672">
    <property type="entry name" value="DNA/RNA polymerases"/>
    <property type="match status" value="1"/>
</dbReference>
<evidence type="ECO:0000256" key="4">
    <source>
        <dbReference type="ARBA" id="ARBA00022723"/>
    </source>
</evidence>
<dbReference type="GO" id="GO:0003964">
    <property type="term" value="F:RNA-directed DNA polymerase activity"/>
    <property type="evidence" value="ECO:0007669"/>
    <property type="project" value="UniProtKB-KW"/>
</dbReference>
<keyword evidence="5" id="KW-0460">Magnesium</keyword>
<reference evidence="11" key="1">
    <citation type="submission" date="2021-02" db="EMBL/GenBank/DDBJ databases">
        <authorList>
            <person name="Vanwijnsberghe S."/>
        </authorList>
    </citation>
    <scope>NUCLEOTIDE SEQUENCE</scope>
    <source>
        <strain evidence="11">R-70211</strain>
    </source>
</reference>
<keyword evidence="6" id="KW-0695">RNA-directed DNA polymerase</keyword>
<dbReference type="PANTHER" id="PTHR34047:SF3">
    <property type="entry name" value="BLR2052 PROTEIN"/>
    <property type="match status" value="1"/>
</dbReference>
<dbReference type="EMBL" id="CAJNAS010000070">
    <property type="protein sequence ID" value="CAE6969827.1"/>
    <property type="molecule type" value="Genomic_DNA"/>
</dbReference>
<dbReference type="CDD" id="cd01651">
    <property type="entry name" value="RT_G2_intron"/>
    <property type="match status" value="1"/>
</dbReference>
<dbReference type="InterPro" id="IPR013597">
    <property type="entry name" value="Mat_intron_G2"/>
</dbReference>
<dbReference type="InterPro" id="IPR000123">
    <property type="entry name" value="Reverse_transcriptase_msDNA"/>
</dbReference>
<dbReference type="PROSITE" id="PS50878">
    <property type="entry name" value="RT_POL"/>
    <property type="match status" value="1"/>
</dbReference>
<evidence type="ECO:0000256" key="6">
    <source>
        <dbReference type="ARBA" id="ARBA00022918"/>
    </source>
</evidence>
<sequence>MTLSGGDRRTTAMRDDSGVDAKSFEIPKRLIWEAWKRVAANQGGPGVDRESIEIFRNRLARNLYALWNRMSSGSYFPQPVKEVLIPKGDGQSRPLGIPTVTDRVAQMAVKLMVEPRIDAMFHSSSFGYRPNKSAHQAVMQVRKNCWRYAWVVDIDLKSFFDTIDHGLLTRAVEKHVAEPWARLYIRRWLESPVRKQTGEIVARDRGTPQGGVISPLLANLFLHYAFDRWVQTEYPEVPFERYADDVVCHCRTKQQAEKFLSALRERLTACGLSLHPEKTRLVYCKDGRRREEHLHTKFDFLGFSFHARTMQDREGKLFTGFGPAVSQKALTRMSQAIRSMSLNRSTSLTLRELARRLNPMVRGWVNYYGAFYPEPLKRFLIRIDLRLGGWARNKYKRLRGHKRRSWAWLKRCRESLPQLFAHWDFCFEERRTRGAV</sequence>
<dbReference type="InterPro" id="IPR051083">
    <property type="entry name" value="GrpII_Intron_Splice-Mob/Def"/>
</dbReference>
<protein>
    <recommendedName>
        <fullName evidence="1">RNA-directed DNA polymerase</fullName>
        <ecNumber evidence="1">2.7.7.49</ecNumber>
    </recommendedName>
</protein>
<evidence type="ECO:0000256" key="7">
    <source>
        <dbReference type="ARBA" id="ARBA00023118"/>
    </source>
</evidence>
<keyword evidence="3" id="KW-0548">Nucleotidyltransferase</keyword>
<dbReference type="NCBIfam" id="TIGR04416">
    <property type="entry name" value="group_II_RT_mat"/>
    <property type="match status" value="1"/>
</dbReference>
<dbReference type="Proteomes" id="UP000675121">
    <property type="component" value="Unassembled WGS sequence"/>
</dbReference>
<evidence type="ECO:0000259" key="10">
    <source>
        <dbReference type="PROSITE" id="PS50878"/>
    </source>
</evidence>
<evidence type="ECO:0000256" key="5">
    <source>
        <dbReference type="ARBA" id="ARBA00022842"/>
    </source>
</evidence>
<evidence type="ECO:0000256" key="9">
    <source>
        <dbReference type="ARBA" id="ARBA00048173"/>
    </source>
</evidence>
<gene>
    <name evidence="11" type="ORF">R70211_07724</name>
</gene>
<keyword evidence="7" id="KW-0051">Antiviral defense</keyword>
<evidence type="ECO:0000256" key="3">
    <source>
        <dbReference type="ARBA" id="ARBA00022695"/>
    </source>
</evidence>
<dbReference type="RefSeq" id="WP_236077406.1">
    <property type="nucleotide sequence ID" value="NZ_CAJNAS010000070.1"/>
</dbReference>
<keyword evidence="4" id="KW-0479">Metal-binding</keyword>
<dbReference type="InterPro" id="IPR043502">
    <property type="entry name" value="DNA/RNA_pol_sf"/>
</dbReference>
<dbReference type="InterPro" id="IPR030931">
    <property type="entry name" value="Group_II_RT_mat"/>
</dbReference>
<evidence type="ECO:0000256" key="1">
    <source>
        <dbReference type="ARBA" id="ARBA00012493"/>
    </source>
</evidence>
<feature type="domain" description="Reverse transcriptase" evidence="10">
    <location>
        <begin position="66"/>
        <end position="305"/>
    </location>
</feature>
<evidence type="ECO:0000256" key="8">
    <source>
        <dbReference type="ARBA" id="ARBA00034120"/>
    </source>
</evidence>
<dbReference type="PRINTS" id="PR00866">
    <property type="entry name" value="RNADNAPOLMS"/>
</dbReference>
<evidence type="ECO:0000313" key="12">
    <source>
        <dbReference type="Proteomes" id="UP000675121"/>
    </source>
</evidence>
<dbReference type="AlphaFoldDB" id="A0A9N8NAC9"/>
<comment type="similarity">
    <text evidence="8">Belongs to the bacterial reverse transcriptase family.</text>
</comment>
<dbReference type="Gene3D" id="3.30.70.270">
    <property type="match status" value="1"/>
</dbReference>
<accession>A0A9N8NAC9</accession>
<organism evidence="11 12">
    <name type="scientific">Paraburkholderia domus</name>
    <dbReference type="NCBI Taxonomy" id="2793075"/>
    <lineage>
        <taxon>Bacteria</taxon>
        <taxon>Pseudomonadati</taxon>
        <taxon>Pseudomonadota</taxon>
        <taxon>Betaproteobacteria</taxon>
        <taxon>Burkholderiales</taxon>
        <taxon>Burkholderiaceae</taxon>
        <taxon>Paraburkholderia</taxon>
    </lineage>
</organism>
<proteinExistence type="inferred from homology"/>
<dbReference type="InterPro" id="IPR043128">
    <property type="entry name" value="Rev_trsase/Diguanyl_cyclase"/>
</dbReference>
<name>A0A9N8NAC9_9BURK</name>
<dbReference type="GO" id="GO:0046872">
    <property type="term" value="F:metal ion binding"/>
    <property type="evidence" value="ECO:0007669"/>
    <property type="project" value="UniProtKB-KW"/>
</dbReference>
<dbReference type="GO" id="GO:0051607">
    <property type="term" value="P:defense response to virus"/>
    <property type="evidence" value="ECO:0007669"/>
    <property type="project" value="UniProtKB-KW"/>
</dbReference>
<dbReference type="EC" id="2.7.7.49" evidence="1"/>
<dbReference type="PANTHER" id="PTHR34047">
    <property type="entry name" value="NUCLEAR INTRON MATURASE 1, MITOCHONDRIAL-RELATED"/>
    <property type="match status" value="1"/>
</dbReference>
<comment type="catalytic activity">
    <reaction evidence="9">
        <text>DNA(n) + a 2'-deoxyribonucleoside 5'-triphosphate = DNA(n+1) + diphosphate</text>
        <dbReference type="Rhea" id="RHEA:22508"/>
        <dbReference type="Rhea" id="RHEA-COMP:17339"/>
        <dbReference type="Rhea" id="RHEA-COMP:17340"/>
        <dbReference type="ChEBI" id="CHEBI:33019"/>
        <dbReference type="ChEBI" id="CHEBI:61560"/>
        <dbReference type="ChEBI" id="CHEBI:173112"/>
        <dbReference type="EC" id="2.7.7.49"/>
    </reaction>
</comment>
<keyword evidence="12" id="KW-1185">Reference proteome</keyword>
<keyword evidence="2" id="KW-0808">Transferase</keyword>
<comment type="caution">
    <text evidence="11">The sequence shown here is derived from an EMBL/GenBank/DDBJ whole genome shotgun (WGS) entry which is preliminary data.</text>
</comment>
<dbReference type="Pfam" id="PF00078">
    <property type="entry name" value="RVT_1"/>
    <property type="match status" value="1"/>
</dbReference>
<dbReference type="GO" id="GO:0003723">
    <property type="term" value="F:RNA binding"/>
    <property type="evidence" value="ECO:0007669"/>
    <property type="project" value="InterPro"/>
</dbReference>
<dbReference type="Pfam" id="PF08388">
    <property type="entry name" value="GIIM"/>
    <property type="match status" value="1"/>
</dbReference>
<evidence type="ECO:0000256" key="2">
    <source>
        <dbReference type="ARBA" id="ARBA00022679"/>
    </source>
</evidence>